<sequence>MSDLRWNYGARTDVGEVRDHNEDAYHANRRLIAVADGVGGAAAGEVASSLTIAQMAKLAHRDPASAAAQFDAAVEHARADIREHIEQHPDSEGMATTLTGLWLDDEGVHLVHIGDSRAYQLRGDDFAQITTDDSYVQHLVDEGAITKAEAATHPYRSAVTRVIQANELPHHYEDRPVEVGDRFLVCSDGLSDYVAEDVLETALRNCQDPQDAADALVKHALAEGAPDNVTVVVGDVEPAPSPFHWVVAGAGAVALAIIAILFLTLLR</sequence>
<evidence type="ECO:0000256" key="1">
    <source>
        <dbReference type="SAM" id="Phobius"/>
    </source>
</evidence>
<feature type="transmembrane region" description="Helical" evidence="1">
    <location>
        <begin position="243"/>
        <end position="266"/>
    </location>
</feature>
<dbReference type="RefSeq" id="WP_380617493.1">
    <property type="nucleotide sequence ID" value="NZ_JBHSDK010000001.1"/>
</dbReference>
<gene>
    <name evidence="3" type="ORF">ACFPET_00925</name>
</gene>
<dbReference type="SMART" id="SM00332">
    <property type="entry name" value="PP2Cc"/>
    <property type="match status" value="1"/>
</dbReference>
<dbReference type="SMART" id="SM00331">
    <property type="entry name" value="PP2C_SIG"/>
    <property type="match status" value="1"/>
</dbReference>
<dbReference type="Proteomes" id="UP001595823">
    <property type="component" value="Unassembled WGS sequence"/>
</dbReference>
<evidence type="ECO:0000313" key="4">
    <source>
        <dbReference type="Proteomes" id="UP001595823"/>
    </source>
</evidence>
<dbReference type="EC" id="3.1.3.16" evidence="3"/>
<feature type="domain" description="PPM-type phosphatase" evidence="2">
    <location>
        <begin position="7"/>
        <end position="236"/>
    </location>
</feature>
<organism evidence="3 4">
    <name type="scientific">Salininema proteolyticum</name>
    <dbReference type="NCBI Taxonomy" id="1607685"/>
    <lineage>
        <taxon>Bacteria</taxon>
        <taxon>Bacillati</taxon>
        <taxon>Actinomycetota</taxon>
        <taxon>Actinomycetes</taxon>
        <taxon>Glycomycetales</taxon>
        <taxon>Glycomycetaceae</taxon>
        <taxon>Salininema</taxon>
    </lineage>
</organism>
<dbReference type="SUPFAM" id="SSF81606">
    <property type="entry name" value="PP2C-like"/>
    <property type="match status" value="1"/>
</dbReference>
<dbReference type="EMBL" id="JBHSDK010000001">
    <property type="protein sequence ID" value="MFC4333761.1"/>
    <property type="molecule type" value="Genomic_DNA"/>
</dbReference>
<dbReference type="InterPro" id="IPR036457">
    <property type="entry name" value="PPM-type-like_dom_sf"/>
</dbReference>
<proteinExistence type="predicted"/>
<keyword evidence="4" id="KW-1185">Reference proteome</keyword>
<evidence type="ECO:0000259" key="2">
    <source>
        <dbReference type="PROSITE" id="PS51746"/>
    </source>
</evidence>
<keyword evidence="1" id="KW-0472">Membrane</keyword>
<dbReference type="CDD" id="cd00143">
    <property type="entry name" value="PP2Cc"/>
    <property type="match status" value="1"/>
</dbReference>
<protein>
    <submittedName>
        <fullName evidence="3">PP2C family protein-serine/threonine phosphatase</fullName>
        <ecNumber evidence="3">3.1.3.16</ecNumber>
    </submittedName>
</protein>
<keyword evidence="1" id="KW-1133">Transmembrane helix</keyword>
<dbReference type="Pfam" id="PF13672">
    <property type="entry name" value="PP2C_2"/>
    <property type="match status" value="1"/>
</dbReference>
<dbReference type="Gene3D" id="3.60.40.10">
    <property type="entry name" value="PPM-type phosphatase domain"/>
    <property type="match status" value="1"/>
</dbReference>
<dbReference type="PROSITE" id="PS51746">
    <property type="entry name" value="PPM_2"/>
    <property type="match status" value="1"/>
</dbReference>
<dbReference type="GO" id="GO:0004722">
    <property type="term" value="F:protein serine/threonine phosphatase activity"/>
    <property type="evidence" value="ECO:0007669"/>
    <property type="project" value="UniProtKB-EC"/>
</dbReference>
<keyword evidence="1" id="KW-0812">Transmembrane</keyword>
<keyword evidence="3" id="KW-0378">Hydrolase</keyword>
<name>A0ABV8TTP9_9ACTN</name>
<dbReference type="InterPro" id="IPR001932">
    <property type="entry name" value="PPM-type_phosphatase-like_dom"/>
</dbReference>
<comment type="caution">
    <text evidence="3">The sequence shown here is derived from an EMBL/GenBank/DDBJ whole genome shotgun (WGS) entry which is preliminary data.</text>
</comment>
<reference evidence="4" key="1">
    <citation type="journal article" date="2019" name="Int. J. Syst. Evol. Microbiol.">
        <title>The Global Catalogue of Microorganisms (GCM) 10K type strain sequencing project: providing services to taxonomists for standard genome sequencing and annotation.</title>
        <authorList>
            <consortium name="The Broad Institute Genomics Platform"/>
            <consortium name="The Broad Institute Genome Sequencing Center for Infectious Disease"/>
            <person name="Wu L."/>
            <person name="Ma J."/>
        </authorList>
    </citation>
    <scope>NUCLEOTIDE SEQUENCE [LARGE SCALE GENOMIC DNA]</scope>
    <source>
        <strain evidence="4">IBRC-M 10908</strain>
    </source>
</reference>
<accession>A0ABV8TTP9</accession>
<evidence type="ECO:0000313" key="3">
    <source>
        <dbReference type="EMBL" id="MFC4333761.1"/>
    </source>
</evidence>